<accession>A0A2P5AHN9</accession>
<dbReference type="InterPro" id="IPR007121">
    <property type="entry name" value="RNA_pol_bsu_CS"/>
</dbReference>
<feature type="region of interest" description="Disordered" evidence="15">
    <location>
        <begin position="1"/>
        <end position="42"/>
    </location>
</feature>
<evidence type="ECO:0000259" key="19">
    <source>
        <dbReference type="Pfam" id="PF04563"/>
    </source>
</evidence>
<dbReference type="Gene3D" id="3.90.1070.20">
    <property type="match status" value="1"/>
</dbReference>
<dbReference type="FunFam" id="2.40.50.150:FF:000002">
    <property type="entry name" value="DNA-directed RNA polymerase subunit beta"/>
    <property type="match status" value="1"/>
</dbReference>
<feature type="compositionally biased region" description="Acidic residues" evidence="15">
    <location>
        <begin position="14"/>
        <end position="42"/>
    </location>
</feature>
<feature type="domain" description="RNA polymerase beta subunit protrusion" evidence="19">
    <location>
        <begin position="57"/>
        <end position="405"/>
    </location>
</feature>
<dbReference type="InParanoid" id="A0A2P5AHN9"/>
<keyword evidence="3 14" id="KW-0240">DNA-directed RNA polymerase</keyword>
<comment type="caution">
    <text evidence="23">The sequence shown here is derived from an EMBL/GenBank/DDBJ whole genome shotgun (WGS) entry which is preliminary data.</text>
</comment>
<dbReference type="InterPro" id="IPR007642">
    <property type="entry name" value="RNA_pol_Rpb2_2"/>
</dbReference>
<dbReference type="GO" id="GO:0006351">
    <property type="term" value="P:DNA-templated transcription"/>
    <property type="evidence" value="ECO:0007669"/>
    <property type="project" value="InterPro"/>
</dbReference>
<dbReference type="GO" id="GO:0005665">
    <property type="term" value="C:RNA polymerase II, core complex"/>
    <property type="evidence" value="ECO:0007669"/>
    <property type="project" value="UniProtKB-ARBA"/>
</dbReference>
<dbReference type="Pfam" id="PF04561">
    <property type="entry name" value="RNA_pol_Rpb2_2"/>
    <property type="match status" value="1"/>
</dbReference>
<dbReference type="InterPro" id="IPR037033">
    <property type="entry name" value="DNA-dir_RNAP_su2_hyb_sf"/>
</dbReference>
<dbReference type="Pfam" id="PF04566">
    <property type="entry name" value="RNA_pol_Rpb2_4"/>
    <property type="match status" value="1"/>
</dbReference>
<dbReference type="Pfam" id="PF04565">
    <property type="entry name" value="RNA_pol_Rpb2_3"/>
    <property type="match status" value="1"/>
</dbReference>
<evidence type="ECO:0000256" key="11">
    <source>
        <dbReference type="ARBA" id="ARBA00023242"/>
    </source>
</evidence>
<dbReference type="FunFam" id="3.90.1070.20:FF:000001">
    <property type="entry name" value="DNA-directed RNA polymerase subunit beta"/>
    <property type="match status" value="1"/>
</dbReference>
<keyword evidence="8" id="KW-0862">Zinc</keyword>
<dbReference type="Gene3D" id="3.90.1110.10">
    <property type="entry name" value="RNA polymerase Rpb2, domain 2"/>
    <property type="match status" value="1"/>
</dbReference>
<dbReference type="PROSITE" id="PS01166">
    <property type="entry name" value="RNA_POL_BETA"/>
    <property type="match status" value="1"/>
</dbReference>
<evidence type="ECO:0000256" key="10">
    <source>
        <dbReference type="ARBA" id="ARBA00023163"/>
    </source>
</evidence>
<evidence type="ECO:0000256" key="13">
    <source>
        <dbReference type="RuleBase" id="RU000434"/>
    </source>
</evidence>
<dbReference type="InterPro" id="IPR007120">
    <property type="entry name" value="DNA-dir_RNAP_su2_dom"/>
</dbReference>
<gene>
    <name evidence="23" type="ORF">TorRG33x02_350180</name>
</gene>
<evidence type="ECO:0000256" key="5">
    <source>
        <dbReference type="ARBA" id="ARBA00022695"/>
    </source>
</evidence>
<dbReference type="Gene3D" id="3.90.1800.10">
    <property type="entry name" value="RNA polymerase alpha subunit dimerisation domain"/>
    <property type="match status" value="1"/>
</dbReference>
<dbReference type="InterPro" id="IPR007647">
    <property type="entry name" value="RNA_pol_Rpb2_5"/>
</dbReference>
<dbReference type="GO" id="GO:0003899">
    <property type="term" value="F:DNA-directed RNA polymerase activity"/>
    <property type="evidence" value="ECO:0007669"/>
    <property type="project" value="UniProtKB-EC"/>
</dbReference>
<dbReference type="GO" id="GO:0032549">
    <property type="term" value="F:ribonucleoside binding"/>
    <property type="evidence" value="ECO:0007669"/>
    <property type="project" value="InterPro"/>
</dbReference>
<comment type="subcellular location">
    <subcellularLocation>
        <location evidence="1">Nucleus</location>
    </subcellularLocation>
</comment>
<dbReference type="InterPro" id="IPR007646">
    <property type="entry name" value="RNA_pol_Rpb2_4"/>
</dbReference>
<dbReference type="InterPro" id="IPR014724">
    <property type="entry name" value="RNA_pol_RPB2_OB-fold"/>
</dbReference>
<evidence type="ECO:0000313" key="23">
    <source>
        <dbReference type="EMBL" id="PON36069.1"/>
    </source>
</evidence>
<feature type="domain" description="DNA-directed RNA polymerase subunit 2 hybrid-binding" evidence="16">
    <location>
        <begin position="673"/>
        <end position="1044"/>
    </location>
</feature>
<comment type="catalytic activity">
    <reaction evidence="12 14">
        <text>RNA(n) + a ribonucleoside 5'-triphosphate = RNA(n+1) + diphosphate</text>
        <dbReference type="Rhea" id="RHEA:21248"/>
        <dbReference type="Rhea" id="RHEA-COMP:14527"/>
        <dbReference type="Rhea" id="RHEA-COMP:17342"/>
        <dbReference type="ChEBI" id="CHEBI:33019"/>
        <dbReference type="ChEBI" id="CHEBI:61557"/>
        <dbReference type="ChEBI" id="CHEBI:140395"/>
        <dbReference type="EC" id="2.7.7.6"/>
    </reaction>
</comment>
<dbReference type="EC" id="2.7.7.6" evidence="14"/>
<evidence type="ECO:0000256" key="14">
    <source>
        <dbReference type="RuleBase" id="RU363031"/>
    </source>
</evidence>
<sequence length="1139" mass="129184">MDDDQEHDQHYVHDDDDDDDVVEIDNDNGEEEEEEEEEEITQEDAWAVISAYFEEKGLVRQQLDSFDEFIQNSMMEIVDESPEIEIRPESQHNPGHQSDYVETMYGIKFSQIYLSKPMMTESDGETATLFPKAARLRNLTYSAPLYVDVTQRVVKKGHDGEEVTETQEFTKVFIGKVPIMLRSSYCTLYQNSEKDLTELGECPYDQGGYFIINGSEKVLIAQEKMSTNHVYVFKKRQPNKYAYVAEVRSMAESQNRPPSTMFVRMLSRASSKGGSSGQYIRATLPYIRSEIPIIIVFRALGFVADKDILEHICYDFSDTSMMELLRPSLEEAFVIQSQQVALDYIGKRGATVGVTREKRIKCLFRKLTRDVRGYVQKNSLCLIQCVDSGKDVNLQFAIKAKTITSGLKYSLATGNWGQANAAGTRAGVSQVLNRLTYASTLSHLRRLNSPIGREGKLAKPRQLHNSQWGMMCPAETPEGQACGLVKNLALMVYITVGSAASPILEFLNEWGTETFEEISPAVIPQATKIFVNGCWFGIHREPDMLVTTLRRLRRRVDVNTEVGVVRDIRLKELRIYTDYGRCSRPLFIVEKQRLLIKKKDIHALQLRENPEDSGWHDLISRGFIEYVDTEEEETTMISMTINDLVQARLNPQEAYSETYTHCEIHPSLILGVCASIIPFPDHNQSPRNTYQSAMGKQAMGIYVTNYQFRMDTLAYVLYYPQKPLVTTRAMEHLHFRQLPAGINAIVAIACYSGYNQEDSVIMNQSSIDRGFFRSIFFRSYRDEEKKMGTLVKEDFGRPDRANTMGMRHGSYDKLDDDGLAPPGTRVSGEDVIIGKTTTIAQEEAQGQAASRYTRRDHSISLRHSENGIVDQVLLTTNADGLRFVKVRVRSVRIPQIGDKFSSRHGQKGTVGMTYTQEDMPWTVEGITPDIIVNPHAIPSRMTIGQLIECIMGKVAAHMGKEGDATPFTDVTVDNISKALHKCGYQMRGFETMYNGHTGRRLTAMIFLGPTYYQRLKHMVDDKIHSRGRGPVQILTRQPAEGRSRDGGLRFGEMERDCMIAHGAAHFLKERLFDQSDAYRVHVCEHCGLIAIANLKKNSFECRGCKNKTDIVQVYIPYACKLLFQELMAMAIAPRMLTKE</sequence>
<evidence type="ECO:0000256" key="2">
    <source>
        <dbReference type="ARBA" id="ARBA00006835"/>
    </source>
</evidence>
<dbReference type="SUPFAM" id="SSF64484">
    <property type="entry name" value="beta and beta-prime subunits of DNA dependent RNA-polymerase"/>
    <property type="match status" value="1"/>
</dbReference>
<dbReference type="InterPro" id="IPR015712">
    <property type="entry name" value="DNA-dir_RNA_pol_su2"/>
</dbReference>
<keyword evidence="10 14" id="KW-0804">Transcription</keyword>
<dbReference type="Pfam" id="PF04567">
    <property type="entry name" value="RNA_pol_Rpb2_5"/>
    <property type="match status" value="1"/>
</dbReference>
<comment type="function">
    <text evidence="14">DNA-dependent RNA polymerase catalyzes the transcription of DNA into RNA using the four ribonucleoside triphosphates as substrates.</text>
</comment>
<reference evidence="24" key="1">
    <citation type="submission" date="2016-06" db="EMBL/GenBank/DDBJ databases">
        <title>Parallel loss of symbiosis genes in relatives of nitrogen-fixing non-legume Parasponia.</title>
        <authorList>
            <person name="Van Velzen R."/>
            <person name="Holmer R."/>
            <person name="Bu F."/>
            <person name="Rutten L."/>
            <person name="Van Zeijl A."/>
            <person name="Liu W."/>
            <person name="Santuari L."/>
            <person name="Cao Q."/>
            <person name="Sharma T."/>
            <person name="Shen D."/>
            <person name="Roswanjaya Y."/>
            <person name="Wardhani T."/>
            <person name="Kalhor M.S."/>
            <person name="Jansen J."/>
            <person name="Van den Hoogen J."/>
            <person name="Gungor B."/>
            <person name="Hartog M."/>
            <person name="Hontelez J."/>
            <person name="Verver J."/>
            <person name="Yang W.-C."/>
            <person name="Schijlen E."/>
            <person name="Repin R."/>
            <person name="Schilthuizen M."/>
            <person name="Schranz E."/>
            <person name="Heidstra R."/>
            <person name="Miyata K."/>
            <person name="Fedorova E."/>
            <person name="Kohlen W."/>
            <person name="Bisseling T."/>
            <person name="Smit S."/>
            <person name="Geurts R."/>
        </authorList>
    </citation>
    <scope>NUCLEOTIDE SEQUENCE [LARGE SCALE GENOMIC DNA]</scope>
    <source>
        <strain evidence="24">cv. RG33-2</strain>
    </source>
</reference>
<keyword evidence="24" id="KW-1185">Reference proteome</keyword>
<dbReference type="PANTHER" id="PTHR20856">
    <property type="entry name" value="DNA-DIRECTED RNA POLYMERASE I SUBUNIT 2"/>
    <property type="match status" value="1"/>
</dbReference>
<dbReference type="GO" id="GO:0031047">
    <property type="term" value="P:regulatory ncRNA-mediated gene silencing"/>
    <property type="evidence" value="ECO:0007669"/>
    <property type="project" value="UniProtKB-ARBA"/>
</dbReference>
<dbReference type="FunFam" id="3.90.1100.10:FF:000005">
    <property type="entry name" value="DNA-directed RNA polymerase subunit beta"/>
    <property type="match status" value="1"/>
</dbReference>
<keyword evidence="5 14" id="KW-0548">Nucleotidyltransferase</keyword>
<feature type="domain" description="RNA polymerase Rpb2" evidence="21">
    <location>
        <begin position="529"/>
        <end position="590"/>
    </location>
</feature>
<dbReference type="FunFam" id="3.90.1800.10:FF:000002">
    <property type="entry name" value="DNA-directed RNA polymerase subunit beta"/>
    <property type="match status" value="1"/>
</dbReference>
<evidence type="ECO:0000259" key="20">
    <source>
        <dbReference type="Pfam" id="PF04565"/>
    </source>
</evidence>
<comment type="similarity">
    <text evidence="2 13">Belongs to the RNA polymerase beta chain family.</text>
</comment>
<dbReference type="InterPro" id="IPR007644">
    <property type="entry name" value="RNA_pol_bsu_protrusion"/>
</dbReference>
<feature type="domain" description="RNA polymerase Rpb2" evidence="18">
    <location>
        <begin position="227"/>
        <end position="380"/>
    </location>
</feature>
<dbReference type="OrthoDB" id="10248617at2759"/>
<feature type="domain" description="RNA polymerase Rpb2" evidence="17">
    <location>
        <begin position="1046"/>
        <end position="1137"/>
    </location>
</feature>
<evidence type="ECO:0000256" key="15">
    <source>
        <dbReference type="SAM" id="MobiDB-lite"/>
    </source>
</evidence>
<evidence type="ECO:0000259" key="16">
    <source>
        <dbReference type="Pfam" id="PF00562"/>
    </source>
</evidence>
<dbReference type="InterPro" id="IPR037034">
    <property type="entry name" value="RNA_pol_Rpb2_2_sf"/>
</dbReference>
<evidence type="ECO:0000256" key="7">
    <source>
        <dbReference type="ARBA" id="ARBA00022771"/>
    </source>
</evidence>
<dbReference type="InterPro" id="IPR007641">
    <property type="entry name" value="RNA_pol_Rpb2_7"/>
</dbReference>
<organism evidence="23 24">
    <name type="scientific">Trema orientale</name>
    <name type="common">Charcoal tree</name>
    <name type="synonym">Celtis orientalis</name>
    <dbReference type="NCBI Taxonomy" id="63057"/>
    <lineage>
        <taxon>Eukaryota</taxon>
        <taxon>Viridiplantae</taxon>
        <taxon>Streptophyta</taxon>
        <taxon>Embryophyta</taxon>
        <taxon>Tracheophyta</taxon>
        <taxon>Spermatophyta</taxon>
        <taxon>Magnoliopsida</taxon>
        <taxon>eudicotyledons</taxon>
        <taxon>Gunneridae</taxon>
        <taxon>Pentapetalae</taxon>
        <taxon>rosids</taxon>
        <taxon>fabids</taxon>
        <taxon>Rosales</taxon>
        <taxon>Cannabaceae</taxon>
        <taxon>Trema</taxon>
    </lineage>
</organism>
<keyword evidence="9" id="KW-0460">Magnesium</keyword>
<evidence type="ECO:0000259" key="22">
    <source>
        <dbReference type="Pfam" id="PF04567"/>
    </source>
</evidence>
<dbReference type="FunFam" id="3.90.1100.10:FF:000003">
    <property type="entry name" value="DNA-directed RNA polymerase subunit beta"/>
    <property type="match status" value="1"/>
</dbReference>
<dbReference type="STRING" id="63057.A0A2P5AHN9"/>
<feature type="domain" description="RNA polymerase Rpb2" evidence="22">
    <location>
        <begin position="615"/>
        <end position="666"/>
    </location>
</feature>
<dbReference type="Pfam" id="PF04560">
    <property type="entry name" value="RNA_pol_Rpb2_7"/>
    <property type="match status" value="1"/>
</dbReference>
<dbReference type="Gene3D" id="2.40.270.10">
    <property type="entry name" value="DNA-directed RNA polymerase, subunit 2, domain 6"/>
    <property type="match status" value="1"/>
</dbReference>
<evidence type="ECO:0000256" key="8">
    <source>
        <dbReference type="ARBA" id="ARBA00022833"/>
    </source>
</evidence>
<evidence type="ECO:0000256" key="3">
    <source>
        <dbReference type="ARBA" id="ARBA00022478"/>
    </source>
</evidence>
<feature type="domain" description="RNA polymerase Rpb2" evidence="20">
    <location>
        <begin position="430"/>
        <end position="494"/>
    </location>
</feature>
<feature type="non-terminal residue" evidence="23">
    <location>
        <position position="1139"/>
    </location>
</feature>
<evidence type="ECO:0000259" key="17">
    <source>
        <dbReference type="Pfam" id="PF04560"/>
    </source>
</evidence>
<evidence type="ECO:0000256" key="6">
    <source>
        <dbReference type="ARBA" id="ARBA00022723"/>
    </source>
</evidence>
<evidence type="ECO:0000256" key="12">
    <source>
        <dbReference type="ARBA" id="ARBA00048552"/>
    </source>
</evidence>
<keyword evidence="11" id="KW-0539">Nucleus</keyword>
<dbReference type="CDD" id="cd00653">
    <property type="entry name" value="RNA_pol_B_RPB2"/>
    <property type="match status" value="1"/>
</dbReference>
<dbReference type="Proteomes" id="UP000237000">
    <property type="component" value="Unassembled WGS sequence"/>
</dbReference>
<keyword evidence="6" id="KW-0479">Metal-binding</keyword>
<evidence type="ECO:0000259" key="18">
    <source>
        <dbReference type="Pfam" id="PF04561"/>
    </source>
</evidence>
<evidence type="ECO:0000313" key="24">
    <source>
        <dbReference type="Proteomes" id="UP000237000"/>
    </source>
</evidence>
<evidence type="ECO:0000256" key="1">
    <source>
        <dbReference type="ARBA" id="ARBA00004123"/>
    </source>
</evidence>
<evidence type="ECO:0000256" key="4">
    <source>
        <dbReference type="ARBA" id="ARBA00022679"/>
    </source>
</evidence>
<dbReference type="Gene3D" id="2.40.50.150">
    <property type="match status" value="1"/>
</dbReference>
<dbReference type="Pfam" id="PF04563">
    <property type="entry name" value="RNA_pol_Rpb2_1"/>
    <property type="match status" value="1"/>
</dbReference>
<dbReference type="Pfam" id="PF00562">
    <property type="entry name" value="RNA_pol_Rpb2_6"/>
    <property type="match status" value="1"/>
</dbReference>
<dbReference type="GO" id="GO:0008270">
    <property type="term" value="F:zinc ion binding"/>
    <property type="evidence" value="ECO:0007669"/>
    <property type="project" value="UniProtKB-KW"/>
</dbReference>
<evidence type="ECO:0000256" key="9">
    <source>
        <dbReference type="ARBA" id="ARBA00022842"/>
    </source>
</evidence>
<dbReference type="GO" id="GO:0003677">
    <property type="term" value="F:DNA binding"/>
    <property type="evidence" value="ECO:0007669"/>
    <property type="project" value="InterPro"/>
</dbReference>
<dbReference type="EMBL" id="JXTC01000852">
    <property type="protein sequence ID" value="PON36069.1"/>
    <property type="molecule type" value="Genomic_DNA"/>
</dbReference>
<evidence type="ECO:0000259" key="21">
    <source>
        <dbReference type="Pfam" id="PF04566"/>
    </source>
</evidence>
<dbReference type="InterPro" id="IPR007645">
    <property type="entry name" value="RNA_pol_Rpb2_3"/>
</dbReference>
<proteinExistence type="inferred from homology"/>
<keyword evidence="4 14" id="KW-0808">Transferase</keyword>
<keyword evidence="7" id="KW-0863">Zinc-finger</keyword>
<name>A0A2P5AHN9_TREOI</name>
<dbReference type="AlphaFoldDB" id="A0A2P5AHN9"/>
<protein>
    <recommendedName>
        <fullName evidence="14">DNA-directed RNA polymerase subunit beta</fullName>
        <ecNumber evidence="14">2.7.7.6</ecNumber>
    </recommendedName>
</protein>